<dbReference type="AlphaFoldDB" id="A0A195CXN7"/>
<organism evidence="2 3">
    <name type="scientific">Cyphomyrmex costatus</name>
    <dbReference type="NCBI Taxonomy" id="456900"/>
    <lineage>
        <taxon>Eukaryota</taxon>
        <taxon>Metazoa</taxon>
        <taxon>Ecdysozoa</taxon>
        <taxon>Arthropoda</taxon>
        <taxon>Hexapoda</taxon>
        <taxon>Insecta</taxon>
        <taxon>Pterygota</taxon>
        <taxon>Neoptera</taxon>
        <taxon>Endopterygota</taxon>
        <taxon>Hymenoptera</taxon>
        <taxon>Apocrita</taxon>
        <taxon>Aculeata</taxon>
        <taxon>Formicoidea</taxon>
        <taxon>Formicidae</taxon>
        <taxon>Myrmicinae</taxon>
        <taxon>Cyphomyrmex</taxon>
    </lineage>
</organism>
<sequence length="157" mass="17371">MGFSFISLVVVAVVSIITGSFECFGKRSMMGDDTTNIDYPDYSPKNEDYLVVPKRAALLFDRLMVALQNVVDNRGKGSVGSKNSIGSNSLSRNKVSIGSTGISEPPEHHFQAINSEIIPIVDDETVANSMDLQRRGLVQSKLFWHCYFNTLACFKKK</sequence>
<feature type="signal peptide" evidence="1">
    <location>
        <begin position="1"/>
        <end position="19"/>
    </location>
</feature>
<protein>
    <submittedName>
        <fullName evidence="2">Uncharacterized protein</fullName>
    </submittedName>
</protein>
<dbReference type="EMBL" id="KQ977141">
    <property type="protein sequence ID" value="KYN05342.1"/>
    <property type="molecule type" value="Genomic_DNA"/>
</dbReference>
<keyword evidence="3" id="KW-1185">Reference proteome</keyword>
<keyword evidence="1" id="KW-0732">Signal</keyword>
<dbReference type="KEGG" id="ccoa:108771633"/>
<evidence type="ECO:0000313" key="2">
    <source>
        <dbReference type="EMBL" id="KYN05342.1"/>
    </source>
</evidence>
<proteinExistence type="predicted"/>
<evidence type="ECO:0000256" key="1">
    <source>
        <dbReference type="SAM" id="SignalP"/>
    </source>
</evidence>
<feature type="chain" id="PRO_5008270215" evidence="1">
    <location>
        <begin position="20"/>
        <end position="157"/>
    </location>
</feature>
<dbReference type="Proteomes" id="UP000078542">
    <property type="component" value="Unassembled WGS sequence"/>
</dbReference>
<evidence type="ECO:0000313" key="3">
    <source>
        <dbReference type="Proteomes" id="UP000078542"/>
    </source>
</evidence>
<dbReference type="OrthoDB" id="7464898at2759"/>
<name>A0A195CXN7_9HYME</name>
<gene>
    <name evidence="2" type="ORF">ALC62_03626</name>
</gene>
<reference evidence="2 3" key="1">
    <citation type="submission" date="2016-03" db="EMBL/GenBank/DDBJ databases">
        <title>Cyphomyrmex costatus WGS genome.</title>
        <authorList>
            <person name="Nygaard S."/>
            <person name="Hu H."/>
            <person name="Boomsma J."/>
            <person name="Zhang G."/>
        </authorList>
    </citation>
    <scope>NUCLEOTIDE SEQUENCE [LARGE SCALE GENOMIC DNA]</scope>
    <source>
        <strain evidence="2">MS0001</strain>
        <tissue evidence="2">Whole body</tissue>
    </source>
</reference>
<accession>A0A195CXN7</accession>